<dbReference type="EMBL" id="MLYV02000538">
    <property type="protein sequence ID" value="PSR84299.1"/>
    <property type="molecule type" value="Genomic_DNA"/>
</dbReference>
<evidence type="ECO:0000256" key="1">
    <source>
        <dbReference type="SAM" id="MobiDB-lite"/>
    </source>
</evidence>
<proteinExistence type="predicted"/>
<name>A0A2R6P2D0_9APHY</name>
<feature type="transmembrane region" description="Helical" evidence="2">
    <location>
        <begin position="125"/>
        <end position="144"/>
    </location>
</feature>
<dbReference type="Proteomes" id="UP000186601">
    <property type="component" value="Unassembled WGS sequence"/>
</dbReference>
<dbReference type="AlphaFoldDB" id="A0A2R6P2D0"/>
<keyword evidence="2" id="KW-1133">Transmembrane helix</keyword>
<feature type="transmembrane region" description="Helical" evidence="2">
    <location>
        <begin position="231"/>
        <end position="254"/>
    </location>
</feature>
<keyword evidence="2" id="KW-0472">Membrane</keyword>
<feature type="transmembrane region" description="Helical" evidence="2">
    <location>
        <begin position="12"/>
        <end position="32"/>
    </location>
</feature>
<dbReference type="OrthoDB" id="72269at2759"/>
<feature type="transmembrane region" description="Helical" evidence="2">
    <location>
        <begin position="190"/>
        <end position="210"/>
    </location>
</feature>
<dbReference type="STRING" id="98765.A0A2R6P2D0"/>
<comment type="caution">
    <text evidence="3">The sequence shown here is derived from an EMBL/GenBank/DDBJ whole genome shotgun (WGS) entry which is preliminary data.</text>
</comment>
<feature type="region of interest" description="Disordered" evidence="1">
    <location>
        <begin position="376"/>
        <end position="421"/>
    </location>
</feature>
<gene>
    <name evidence="3" type="ORF">PHLCEN_2v5468</name>
</gene>
<reference evidence="3 4" key="1">
    <citation type="submission" date="2018-02" db="EMBL/GenBank/DDBJ databases">
        <title>Genome sequence of the basidiomycete white-rot fungus Phlebia centrifuga.</title>
        <authorList>
            <person name="Granchi Z."/>
            <person name="Peng M."/>
            <person name="de Vries R.P."/>
            <person name="Hilden K."/>
            <person name="Makela M.R."/>
            <person name="Grigoriev I."/>
            <person name="Riley R."/>
        </authorList>
    </citation>
    <scope>NUCLEOTIDE SEQUENCE [LARGE SCALE GENOMIC DNA]</scope>
    <source>
        <strain evidence="3 4">FBCC195</strain>
    </source>
</reference>
<evidence type="ECO:0000256" key="2">
    <source>
        <dbReference type="SAM" id="Phobius"/>
    </source>
</evidence>
<evidence type="ECO:0000313" key="3">
    <source>
        <dbReference type="EMBL" id="PSR84299.1"/>
    </source>
</evidence>
<feature type="transmembrane region" description="Helical" evidence="2">
    <location>
        <begin position="305"/>
        <end position="326"/>
    </location>
</feature>
<feature type="compositionally biased region" description="Basic residues" evidence="1">
    <location>
        <begin position="410"/>
        <end position="421"/>
    </location>
</feature>
<feature type="transmembrane region" description="Helical" evidence="2">
    <location>
        <begin position="347"/>
        <end position="368"/>
    </location>
</feature>
<keyword evidence="2" id="KW-0812">Transmembrane</keyword>
<feature type="compositionally biased region" description="Basic and acidic residues" evidence="1">
    <location>
        <begin position="376"/>
        <end position="387"/>
    </location>
</feature>
<protein>
    <submittedName>
        <fullName evidence="3">Uncharacterized protein</fullName>
    </submittedName>
</protein>
<organism evidence="3 4">
    <name type="scientific">Hermanssonia centrifuga</name>
    <dbReference type="NCBI Taxonomy" id="98765"/>
    <lineage>
        <taxon>Eukaryota</taxon>
        <taxon>Fungi</taxon>
        <taxon>Dikarya</taxon>
        <taxon>Basidiomycota</taxon>
        <taxon>Agaricomycotina</taxon>
        <taxon>Agaricomycetes</taxon>
        <taxon>Polyporales</taxon>
        <taxon>Meruliaceae</taxon>
        <taxon>Hermanssonia</taxon>
    </lineage>
</organism>
<sequence length="421" mass="46361">MPSSIPQLKYTAPVFVLLSIAGFYFIVLHMVLSHAPDRFLEVHEASMVPLSVTPKLPISILDKLFTPLVSFFVAAFGDVGRTSSSYPITLDFVWSFGAAIQLPLVEASRPGASSKWLLTIPMAWGILYQRVSGGWVLPLWLLVWMQSRSRAEGAVIEKLNAESILAGWWIGHTLPAMAMLIPGMPSFTSAPIWIAFPILMSLGQQAYLALARFVPSISNGKNGSGYIATQLVYLSSLSLSAIAHAHVVIIPGLAATDVPSTMSDSNAFYNKLTGLLGHIYAHYVPPSFAIPSPQTTTAITGVQHFVQFDVLIVFTAVWIAGLWDLALRRRQHRTSVGEIRWLVRSALLLLSIGLVFGPGAPTAGLFAYREKMLEDDRHRPEPDHTEKDDENLIITIESPPRSPRSPHTPSFKRKMSPYHDQ</sequence>
<accession>A0A2R6P2D0</accession>
<feature type="transmembrane region" description="Helical" evidence="2">
    <location>
        <begin position="165"/>
        <end position="184"/>
    </location>
</feature>
<keyword evidence="4" id="KW-1185">Reference proteome</keyword>
<evidence type="ECO:0000313" key="4">
    <source>
        <dbReference type="Proteomes" id="UP000186601"/>
    </source>
</evidence>